<sequence>MMVQLSICSRWRWAMESPGHREPNPGRRRARSNGRQLAAFEVRRDPHTKQIFLAHMDMDKGKVVAGASRG</sequence>
<dbReference type="EMBL" id="CM008050">
    <property type="protein sequence ID" value="PVH38506.1"/>
    <property type="molecule type" value="Genomic_DNA"/>
</dbReference>
<dbReference type="Proteomes" id="UP000243499">
    <property type="component" value="Chromosome 5"/>
</dbReference>
<reference evidence="1" key="1">
    <citation type="submission" date="2018-04" db="EMBL/GenBank/DDBJ databases">
        <title>WGS assembly of Panicum hallii.</title>
        <authorList>
            <person name="Lovell J."/>
            <person name="Jenkins J."/>
            <person name="Lowry D."/>
            <person name="Mamidi S."/>
            <person name="Sreedasyam A."/>
            <person name="Weng X."/>
            <person name="Barry K."/>
            <person name="Bonette J."/>
            <person name="Campitelli B."/>
            <person name="Daum C."/>
            <person name="Gordon S."/>
            <person name="Gould B."/>
            <person name="Lipzen A."/>
            <person name="Macqueen A."/>
            <person name="Palacio-Mejia J."/>
            <person name="Plott C."/>
            <person name="Shakirov E."/>
            <person name="Shu S."/>
            <person name="Yoshinaga Y."/>
            <person name="Zane M."/>
            <person name="Rokhsar D."/>
            <person name="Grimwood J."/>
            <person name="Schmutz J."/>
            <person name="Juenger T."/>
        </authorList>
    </citation>
    <scope>NUCLEOTIDE SEQUENCE [LARGE SCALE GENOMIC DNA]</scope>
    <source>
        <strain evidence="1">FIL2</strain>
    </source>
</reference>
<protein>
    <submittedName>
        <fullName evidence="1">Uncharacterized protein</fullName>
    </submittedName>
</protein>
<dbReference type="AlphaFoldDB" id="A0A2T8ILK6"/>
<dbReference type="Gramene" id="PVH38506">
    <property type="protein sequence ID" value="PVH38506"/>
    <property type="gene ID" value="PAHAL_5G274000"/>
</dbReference>
<name>A0A2T8ILK6_9POAL</name>
<organism evidence="1">
    <name type="scientific">Panicum hallii</name>
    <dbReference type="NCBI Taxonomy" id="206008"/>
    <lineage>
        <taxon>Eukaryota</taxon>
        <taxon>Viridiplantae</taxon>
        <taxon>Streptophyta</taxon>
        <taxon>Embryophyta</taxon>
        <taxon>Tracheophyta</taxon>
        <taxon>Spermatophyta</taxon>
        <taxon>Magnoliopsida</taxon>
        <taxon>Liliopsida</taxon>
        <taxon>Poales</taxon>
        <taxon>Poaceae</taxon>
        <taxon>PACMAD clade</taxon>
        <taxon>Panicoideae</taxon>
        <taxon>Panicodae</taxon>
        <taxon>Paniceae</taxon>
        <taxon>Panicinae</taxon>
        <taxon>Panicum</taxon>
        <taxon>Panicum sect. Panicum</taxon>
    </lineage>
</organism>
<gene>
    <name evidence="1" type="ORF">PAHAL_5G274000</name>
</gene>
<accession>A0A2T8ILK6</accession>
<evidence type="ECO:0000313" key="1">
    <source>
        <dbReference type="EMBL" id="PVH38506.1"/>
    </source>
</evidence>
<proteinExistence type="predicted"/>